<keyword evidence="2" id="KW-1185">Reference proteome</keyword>
<evidence type="ECO:0000313" key="2">
    <source>
        <dbReference type="Proteomes" id="UP000509418"/>
    </source>
</evidence>
<protein>
    <submittedName>
        <fullName evidence="1">Winged helix-turn-helix domain-containing protein</fullName>
    </submittedName>
</protein>
<dbReference type="PANTHER" id="PTHR30528">
    <property type="entry name" value="CYTOPLASMIC PROTEIN"/>
    <property type="match status" value="1"/>
</dbReference>
<sequence length="368" mass="40832">MTVHELSRTDARRIAVRAQLLDATRPDGLPDVVRRLTLLQIDPTAAVAPSADLVAWSRLGASGYAPADLAAALADRRLLELRAMIRPAEDLALYRAEMAEWPERGTPTSWSEYHGTWVAANDACRRDILDRLGAAGPLPSRELPDTCELPWRSSGWSNNRNVTKLLELMVQRGEVAVAGRSGGGRLWDLAERVYPDTPAIPVAEALRTRDERRLRALGIARARGPECQVEPADVGEAGEPAVIEGVRGRWRVDPARLGQPFAGRAALLSPFDRLIHDRRRTTELFGFDYQLEMYKPAAKRRWGYFALPILYGDSLVGKLDATADRRAGVLRVDAIHEDVEFDRAVTEAVGREIEDLARFLGLELVLPR</sequence>
<reference evidence="1 2" key="1">
    <citation type="submission" date="2020-06" db="EMBL/GenBank/DDBJ databases">
        <title>Genome mining for natural products.</title>
        <authorList>
            <person name="Zhang B."/>
            <person name="Shi J."/>
            <person name="Ge H."/>
        </authorList>
    </citation>
    <scope>NUCLEOTIDE SEQUENCE [LARGE SCALE GENOMIC DNA]</scope>
    <source>
        <strain evidence="1 2">NA02069</strain>
    </source>
</reference>
<dbReference type="RefSeq" id="WP_176574454.1">
    <property type="nucleotide sequence ID" value="NZ_CBDRGH010000028.1"/>
</dbReference>
<organism evidence="1 2">
    <name type="scientific">Streptomyces chartreusis</name>
    <dbReference type="NCBI Taxonomy" id="1969"/>
    <lineage>
        <taxon>Bacteria</taxon>
        <taxon>Bacillati</taxon>
        <taxon>Actinomycetota</taxon>
        <taxon>Actinomycetes</taxon>
        <taxon>Kitasatosporales</taxon>
        <taxon>Streptomycetaceae</taxon>
        <taxon>Streptomyces</taxon>
    </lineage>
</organism>
<evidence type="ECO:0000313" key="1">
    <source>
        <dbReference type="EMBL" id="QKZ17023.1"/>
    </source>
</evidence>
<name>A0A7H8T0L8_STRCX</name>
<dbReference type="Pfam" id="PF06224">
    <property type="entry name" value="AlkZ-like"/>
    <property type="match status" value="1"/>
</dbReference>
<dbReference type="EMBL" id="CP056041">
    <property type="protein sequence ID" value="QKZ17023.1"/>
    <property type="molecule type" value="Genomic_DNA"/>
</dbReference>
<dbReference type="Proteomes" id="UP000509418">
    <property type="component" value="Chromosome"/>
</dbReference>
<proteinExistence type="predicted"/>
<accession>A0A7H8T0L8</accession>
<dbReference type="AlphaFoldDB" id="A0A7H8T0L8"/>
<dbReference type="PANTHER" id="PTHR30528:SF0">
    <property type="entry name" value="CYTOPLASMIC PROTEIN"/>
    <property type="match status" value="1"/>
</dbReference>
<gene>
    <name evidence="1" type="ORF">HUT05_06345</name>
</gene>
<dbReference type="InterPro" id="IPR009351">
    <property type="entry name" value="AlkZ-like"/>
</dbReference>